<dbReference type="Pfam" id="PF13392">
    <property type="entry name" value="HNH_3"/>
    <property type="match status" value="1"/>
</dbReference>
<dbReference type="SUPFAM" id="SSF54171">
    <property type="entry name" value="DNA-binding domain"/>
    <property type="match status" value="1"/>
</dbReference>
<keyword evidence="2" id="KW-0255">Endonuclease</keyword>
<dbReference type="InterPro" id="IPR003615">
    <property type="entry name" value="HNH_nuc"/>
</dbReference>
<organism evidence="2 3">
    <name type="scientific">Cytobacillus pseudoceanisediminis</name>
    <dbReference type="NCBI Taxonomy" id="3051614"/>
    <lineage>
        <taxon>Bacteria</taxon>
        <taxon>Bacillati</taxon>
        <taxon>Bacillota</taxon>
        <taxon>Bacilli</taxon>
        <taxon>Bacillales</taxon>
        <taxon>Bacillaceae</taxon>
        <taxon>Cytobacillus</taxon>
    </lineage>
</organism>
<gene>
    <name evidence="2" type="ORF">AADC60_24590</name>
</gene>
<evidence type="ECO:0000313" key="2">
    <source>
        <dbReference type="EMBL" id="WZP07194.1"/>
    </source>
</evidence>
<reference evidence="2 3" key="1">
    <citation type="submission" date="2024-04" db="EMBL/GenBank/DDBJ databases">
        <title>Screening of coral probiotics and analysis of their probiotic properties.</title>
        <authorList>
            <person name="Wang S."/>
        </authorList>
    </citation>
    <scope>NUCLEOTIDE SEQUENCE [LARGE SCALE GENOMIC DNA]</scope>
    <source>
        <strain evidence="2 3">GXU-Z9</strain>
    </source>
</reference>
<keyword evidence="2" id="KW-0540">Nuclease</keyword>
<feature type="domain" description="HNH nuclease" evidence="1">
    <location>
        <begin position="80"/>
        <end position="110"/>
    </location>
</feature>
<name>A0ABZ2ZGC7_9BACI</name>
<dbReference type="RefSeq" id="WP_342025743.1">
    <property type="nucleotide sequence ID" value="NZ_CP151651.1"/>
</dbReference>
<evidence type="ECO:0000259" key="1">
    <source>
        <dbReference type="Pfam" id="PF13392"/>
    </source>
</evidence>
<proteinExistence type="predicted"/>
<dbReference type="GO" id="GO:0004519">
    <property type="term" value="F:endonuclease activity"/>
    <property type="evidence" value="ECO:0007669"/>
    <property type="project" value="UniProtKB-KW"/>
</dbReference>
<dbReference type="InterPro" id="IPR016177">
    <property type="entry name" value="DNA-bd_dom_sf"/>
</dbReference>
<dbReference type="InterPro" id="IPR044925">
    <property type="entry name" value="His-Me_finger_sf"/>
</dbReference>
<dbReference type="SUPFAM" id="SSF54060">
    <property type="entry name" value="His-Me finger endonucleases"/>
    <property type="match status" value="1"/>
</dbReference>
<keyword evidence="3" id="KW-1185">Reference proteome</keyword>
<keyword evidence="2" id="KW-0378">Hydrolase</keyword>
<accession>A0ABZ2ZGC7</accession>
<protein>
    <submittedName>
        <fullName evidence="2">HNH endonuclease</fullName>
    </submittedName>
</protein>
<dbReference type="Proteomes" id="UP001472074">
    <property type="component" value="Chromosome"/>
</dbReference>
<dbReference type="Gene3D" id="3.90.75.20">
    <property type="match status" value="1"/>
</dbReference>
<sequence>MKNKYEILGETTVIFIRRRNGDVFNTFIDTVDLDKAQSFPGSWYVNYNQKTKSYYVMGNYKKENGKTSLIGLHRFLMNPPDDMVVDHYDRNTLNNKRKNLRVVTVEQNNQNTSLQKNNKAGARGVFWCKSKNKYRAYVKHRGKYHYFGYFTSVKDAAIAAENGRKKLLPYAN</sequence>
<evidence type="ECO:0000313" key="3">
    <source>
        <dbReference type="Proteomes" id="UP001472074"/>
    </source>
</evidence>
<dbReference type="EMBL" id="CP151651">
    <property type="protein sequence ID" value="WZP07194.1"/>
    <property type="molecule type" value="Genomic_DNA"/>
</dbReference>